<dbReference type="PROSITE" id="PS00107">
    <property type="entry name" value="PROTEIN_KINASE_ATP"/>
    <property type="match status" value="1"/>
</dbReference>
<keyword evidence="5 9" id="KW-0829">Tyrosine-protein kinase</keyword>
<dbReference type="GO" id="GO:0007169">
    <property type="term" value="P:cell surface receptor protein tyrosine kinase signaling pathway"/>
    <property type="evidence" value="ECO:0007669"/>
    <property type="project" value="TreeGrafter"/>
</dbReference>
<dbReference type="Proteomes" id="UP001177023">
    <property type="component" value="Unassembled WGS sequence"/>
</dbReference>
<keyword evidence="6" id="KW-0727">SH2 domain</keyword>
<reference evidence="13" key="1">
    <citation type="submission" date="2023-06" db="EMBL/GenBank/DDBJ databases">
        <authorList>
            <person name="Delattre M."/>
        </authorList>
    </citation>
    <scope>NUCLEOTIDE SEQUENCE</scope>
    <source>
        <strain evidence="13">AF72</strain>
    </source>
</reference>
<dbReference type="SUPFAM" id="SSF55550">
    <property type="entry name" value="SH2 domain"/>
    <property type="match status" value="1"/>
</dbReference>
<dbReference type="AlphaFoldDB" id="A0AA36DGM7"/>
<keyword evidence="2 7" id="KW-0728">SH3 domain</keyword>
<evidence type="ECO:0000259" key="12">
    <source>
        <dbReference type="PROSITE" id="PS50011"/>
    </source>
</evidence>
<dbReference type="InterPro" id="IPR000980">
    <property type="entry name" value="SH2"/>
</dbReference>
<comment type="catalytic activity">
    <reaction evidence="9">
        <text>L-tyrosyl-[protein] + ATP = O-phospho-L-tyrosyl-[protein] + ADP + H(+)</text>
        <dbReference type="Rhea" id="RHEA:10596"/>
        <dbReference type="Rhea" id="RHEA-COMP:10136"/>
        <dbReference type="Rhea" id="RHEA-COMP:20101"/>
        <dbReference type="ChEBI" id="CHEBI:15378"/>
        <dbReference type="ChEBI" id="CHEBI:30616"/>
        <dbReference type="ChEBI" id="CHEBI:46858"/>
        <dbReference type="ChEBI" id="CHEBI:61978"/>
        <dbReference type="ChEBI" id="CHEBI:456216"/>
        <dbReference type="EC" id="2.7.10.2"/>
    </reaction>
</comment>
<dbReference type="Gene3D" id="3.30.505.10">
    <property type="entry name" value="SH2 domain"/>
    <property type="match status" value="1"/>
</dbReference>
<dbReference type="PANTHER" id="PTHR24416:SF611">
    <property type="entry name" value="TYROSINE-PROTEIN KINASE TRANSMEMBRANE RECEPTOR ROR"/>
    <property type="match status" value="1"/>
</dbReference>
<proteinExistence type="inferred from homology"/>
<name>A0AA36DGM7_9BILA</name>
<organism evidence="13 14">
    <name type="scientific">Mesorhabditis spiculigera</name>
    <dbReference type="NCBI Taxonomy" id="96644"/>
    <lineage>
        <taxon>Eukaryota</taxon>
        <taxon>Metazoa</taxon>
        <taxon>Ecdysozoa</taxon>
        <taxon>Nematoda</taxon>
        <taxon>Chromadorea</taxon>
        <taxon>Rhabditida</taxon>
        <taxon>Rhabditina</taxon>
        <taxon>Rhabditomorpha</taxon>
        <taxon>Rhabditoidea</taxon>
        <taxon>Rhabditidae</taxon>
        <taxon>Mesorhabditinae</taxon>
        <taxon>Mesorhabditis</taxon>
    </lineage>
</organism>
<comment type="caution">
    <text evidence="13">The sequence shown here is derived from an EMBL/GenBank/DDBJ whole genome shotgun (WGS) entry which is preliminary data.</text>
</comment>
<dbReference type="Gene3D" id="1.10.510.10">
    <property type="entry name" value="Transferase(Phosphotransferase) domain 1"/>
    <property type="match status" value="2"/>
</dbReference>
<evidence type="ECO:0000256" key="6">
    <source>
        <dbReference type="PROSITE-ProRule" id="PRU00191"/>
    </source>
</evidence>
<keyword evidence="3 9" id="KW-0808">Transferase</keyword>
<dbReference type="SUPFAM" id="SSF56112">
    <property type="entry name" value="Protein kinase-like (PK-like)"/>
    <property type="match status" value="2"/>
</dbReference>
<dbReference type="GO" id="GO:0043235">
    <property type="term" value="C:receptor complex"/>
    <property type="evidence" value="ECO:0007669"/>
    <property type="project" value="TreeGrafter"/>
</dbReference>
<dbReference type="EMBL" id="CATQJA010002710">
    <property type="protein sequence ID" value="CAJ0587273.1"/>
    <property type="molecule type" value="Genomic_DNA"/>
</dbReference>
<dbReference type="PRINTS" id="PR00109">
    <property type="entry name" value="TYRKINASE"/>
</dbReference>
<dbReference type="CDD" id="cd00192">
    <property type="entry name" value="PTKc"/>
    <property type="match status" value="1"/>
</dbReference>
<dbReference type="GO" id="GO:0004715">
    <property type="term" value="F:non-membrane spanning protein tyrosine kinase activity"/>
    <property type="evidence" value="ECO:0007669"/>
    <property type="project" value="UniProtKB-EC"/>
</dbReference>
<dbReference type="InterPro" id="IPR020635">
    <property type="entry name" value="Tyr_kinase_cat_dom"/>
</dbReference>
<keyword evidence="4 9" id="KW-0418">Kinase</keyword>
<comment type="subcellular location">
    <subcellularLocation>
        <location evidence="1">Membrane</location>
        <topology evidence="1">Single-pass membrane protein</topology>
    </subcellularLocation>
</comment>
<protein>
    <recommendedName>
        <fullName evidence="9">Tyrosine-protein kinase</fullName>
        <ecNumber evidence="9">2.7.10.2</ecNumber>
    </recommendedName>
</protein>
<gene>
    <name evidence="13" type="ORF">MSPICULIGERA_LOCUS25250</name>
</gene>
<dbReference type="InterPro" id="IPR050122">
    <property type="entry name" value="RTK"/>
</dbReference>
<evidence type="ECO:0000256" key="7">
    <source>
        <dbReference type="PROSITE-ProRule" id="PRU00192"/>
    </source>
</evidence>
<keyword evidence="8 9" id="KW-0547">Nucleotide-binding</keyword>
<dbReference type="InterPro" id="IPR001245">
    <property type="entry name" value="Ser-Thr/Tyr_kinase_cat_dom"/>
</dbReference>
<dbReference type="Pfam" id="PF00017">
    <property type="entry name" value="SH2"/>
    <property type="match status" value="1"/>
</dbReference>
<evidence type="ECO:0000259" key="11">
    <source>
        <dbReference type="PROSITE" id="PS50002"/>
    </source>
</evidence>
<sequence>MPPNHDSFLEEGRIGIELQAIFDSPKPHPTNCYLQFKKGDLLRVISEKDENWWFAEHLATGEYGAAAKVHAVEIPEIFDEPWFFYGWDAALTKKAFDKDPTKLGAYLVRSNGTGFVLELRAKNGIIQAYPIHQNGEGEYYIQENRKYASIQDLIAFYQTYTSRFLGSRLDNIPNYANIREVKYLKALQHPNIVRMLGVCRSAAQPILVLEMMSHGDLRRILRFPCPLGFNGDINILTQVAAGMEYLSNAGKVHAELAARKILIDYVGDQLIVKVSGFGKVYDLPEDGSPYHLLDPYAIPWAPPELLEGQVLTRLSNSWSFAVLIFEVFSKAEHPYKRGLNGPHDADALLRWLKQGKRLPQLGPDYFYKRIVDPCFAYDWRQRPTFSKILELLKTPPPLQSDRPSPQIQMNERITEDRWEINLYRLNIGDEIGHGAYGVVYQGEYRGRMVAVKESNNLQQNTPIDFERESRNLMDLRHPNIIRLLGIVTSVFPNKIVTELMSGGSLIKFLRTSQTIILQQQALFILTQIARGMEYLEGRGKIHRDLAARNILIDGDRFVVKIADFGLARDLGGEYYQELDSDLPILHSPPEVLEDRKWTAKSDAWSFAVVIFEVYTRGQRPYGDQVDKAVQKSPRRLLHWLRDENRLKKAEKCPDAVYQQVTMPCFQFEWRRRPDFTTILEALERIREVNGYTYDPVEGTSLDEVDMDLSPRTQNQQSLPIDERFNYRDTSSFLRSFYRPSSPY</sequence>
<dbReference type="GO" id="GO:0005886">
    <property type="term" value="C:plasma membrane"/>
    <property type="evidence" value="ECO:0007669"/>
    <property type="project" value="TreeGrafter"/>
</dbReference>
<dbReference type="Gene3D" id="2.30.30.40">
    <property type="entry name" value="SH3 Domains"/>
    <property type="match status" value="1"/>
</dbReference>
<dbReference type="EC" id="2.7.10.2" evidence="9"/>
<accession>A0AA36DGM7</accession>
<dbReference type="CDD" id="cd00173">
    <property type="entry name" value="SH2"/>
    <property type="match status" value="1"/>
</dbReference>
<dbReference type="InterPro" id="IPR001452">
    <property type="entry name" value="SH3_domain"/>
</dbReference>
<evidence type="ECO:0000256" key="4">
    <source>
        <dbReference type="ARBA" id="ARBA00022777"/>
    </source>
</evidence>
<feature type="binding site" evidence="8">
    <location>
        <position position="452"/>
    </location>
    <ligand>
        <name>ATP</name>
        <dbReference type="ChEBI" id="CHEBI:30616"/>
    </ligand>
</feature>
<feature type="non-terminal residue" evidence="13">
    <location>
        <position position="1"/>
    </location>
</feature>
<evidence type="ECO:0000259" key="10">
    <source>
        <dbReference type="PROSITE" id="PS50001"/>
    </source>
</evidence>
<evidence type="ECO:0000256" key="3">
    <source>
        <dbReference type="ARBA" id="ARBA00022679"/>
    </source>
</evidence>
<dbReference type="SMART" id="SM00252">
    <property type="entry name" value="SH2"/>
    <property type="match status" value="1"/>
</dbReference>
<evidence type="ECO:0000256" key="9">
    <source>
        <dbReference type="RuleBase" id="RU362096"/>
    </source>
</evidence>
<keyword evidence="8 9" id="KW-0067">ATP-binding</keyword>
<dbReference type="PROSITE" id="PS50011">
    <property type="entry name" value="PROTEIN_KINASE_DOM"/>
    <property type="match status" value="2"/>
</dbReference>
<dbReference type="GO" id="GO:0005524">
    <property type="term" value="F:ATP binding"/>
    <property type="evidence" value="ECO:0007669"/>
    <property type="project" value="UniProtKB-UniRule"/>
</dbReference>
<dbReference type="InterPro" id="IPR011009">
    <property type="entry name" value="Kinase-like_dom_sf"/>
</dbReference>
<evidence type="ECO:0000256" key="8">
    <source>
        <dbReference type="PROSITE-ProRule" id="PRU10141"/>
    </source>
</evidence>
<keyword evidence="14" id="KW-1185">Reference proteome</keyword>
<evidence type="ECO:0000313" key="13">
    <source>
        <dbReference type="EMBL" id="CAJ0587273.1"/>
    </source>
</evidence>
<feature type="domain" description="Protein kinase" evidence="12">
    <location>
        <begin position="52"/>
        <end position="398"/>
    </location>
</feature>
<dbReference type="InterPro" id="IPR017441">
    <property type="entry name" value="Protein_kinase_ATP_BS"/>
</dbReference>
<feature type="domain" description="SH2" evidence="10">
    <location>
        <begin position="82"/>
        <end position="158"/>
    </location>
</feature>
<feature type="domain" description="Protein kinase" evidence="12">
    <location>
        <begin position="425"/>
        <end position="685"/>
    </location>
</feature>
<dbReference type="PROSITE" id="PS50002">
    <property type="entry name" value="SH3"/>
    <property type="match status" value="1"/>
</dbReference>
<evidence type="ECO:0000256" key="5">
    <source>
        <dbReference type="ARBA" id="ARBA00023137"/>
    </source>
</evidence>
<dbReference type="PROSITE" id="PS50001">
    <property type="entry name" value="SH2"/>
    <property type="match status" value="1"/>
</dbReference>
<dbReference type="SUPFAM" id="SSF50044">
    <property type="entry name" value="SH3-domain"/>
    <property type="match status" value="1"/>
</dbReference>
<dbReference type="Pfam" id="PF07653">
    <property type="entry name" value="SH3_2"/>
    <property type="match status" value="1"/>
</dbReference>
<feature type="domain" description="SH3" evidence="11">
    <location>
        <begin position="13"/>
        <end position="76"/>
    </location>
</feature>
<comment type="similarity">
    <text evidence="9">Belongs to the protein kinase superfamily. Tyr protein kinase family.</text>
</comment>
<dbReference type="InterPro" id="IPR036860">
    <property type="entry name" value="SH2_dom_sf"/>
</dbReference>
<dbReference type="Pfam" id="PF07714">
    <property type="entry name" value="PK_Tyr_Ser-Thr"/>
    <property type="match status" value="2"/>
</dbReference>
<dbReference type="InterPro" id="IPR000719">
    <property type="entry name" value="Prot_kinase_dom"/>
</dbReference>
<evidence type="ECO:0000256" key="1">
    <source>
        <dbReference type="ARBA" id="ARBA00004167"/>
    </source>
</evidence>
<evidence type="ECO:0000313" key="14">
    <source>
        <dbReference type="Proteomes" id="UP001177023"/>
    </source>
</evidence>
<dbReference type="PANTHER" id="PTHR24416">
    <property type="entry name" value="TYROSINE-PROTEIN KINASE RECEPTOR"/>
    <property type="match status" value="1"/>
</dbReference>
<dbReference type="InterPro" id="IPR036028">
    <property type="entry name" value="SH3-like_dom_sf"/>
</dbReference>
<evidence type="ECO:0000256" key="2">
    <source>
        <dbReference type="ARBA" id="ARBA00022443"/>
    </source>
</evidence>
<dbReference type="GO" id="GO:0004714">
    <property type="term" value="F:transmembrane receptor protein tyrosine kinase activity"/>
    <property type="evidence" value="ECO:0007669"/>
    <property type="project" value="TreeGrafter"/>
</dbReference>
<dbReference type="SMART" id="SM00219">
    <property type="entry name" value="TyrKc"/>
    <property type="match status" value="2"/>
</dbReference>